<feature type="chain" id="PRO_5039215567" evidence="1">
    <location>
        <begin position="30"/>
        <end position="154"/>
    </location>
</feature>
<evidence type="ECO:0000313" key="4">
    <source>
        <dbReference type="Proteomes" id="UP000886829"/>
    </source>
</evidence>
<dbReference type="AlphaFoldDB" id="A0A9D1WC21"/>
<dbReference type="EMBL" id="DXEV01000025">
    <property type="protein sequence ID" value="HIX56068.1"/>
    <property type="molecule type" value="Genomic_DNA"/>
</dbReference>
<proteinExistence type="predicted"/>
<gene>
    <name evidence="3" type="ORF">H9850_01175</name>
</gene>
<feature type="signal peptide" evidence="1">
    <location>
        <begin position="1"/>
        <end position="29"/>
    </location>
</feature>
<reference evidence="3" key="2">
    <citation type="submission" date="2021-04" db="EMBL/GenBank/DDBJ databases">
        <authorList>
            <person name="Gilroy R."/>
        </authorList>
    </citation>
    <scope>NUCLEOTIDE SEQUENCE</scope>
    <source>
        <strain evidence="3">USASDec5-558</strain>
    </source>
</reference>
<name>A0A9D1WC21_9GAMM</name>
<dbReference type="Gene3D" id="1.20.1270.180">
    <property type="match status" value="1"/>
</dbReference>
<evidence type="ECO:0000256" key="1">
    <source>
        <dbReference type="SAM" id="SignalP"/>
    </source>
</evidence>
<evidence type="ECO:0000313" key="3">
    <source>
        <dbReference type="EMBL" id="HIX56068.1"/>
    </source>
</evidence>
<dbReference type="InterPro" id="IPR009739">
    <property type="entry name" value="LprI-like_N"/>
</dbReference>
<keyword evidence="1" id="KW-0732">Signal</keyword>
<dbReference type="Pfam" id="PF07007">
    <property type="entry name" value="LprI"/>
    <property type="match status" value="1"/>
</dbReference>
<reference evidence="3" key="1">
    <citation type="journal article" date="2021" name="PeerJ">
        <title>Extensive microbial diversity within the chicken gut microbiome revealed by metagenomics and culture.</title>
        <authorList>
            <person name="Gilroy R."/>
            <person name="Ravi A."/>
            <person name="Getino M."/>
            <person name="Pursley I."/>
            <person name="Horton D.L."/>
            <person name="Alikhan N.F."/>
            <person name="Baker D."/>
            <person name="Gharbi K."/>
            <person name="Hall N."/>
            <person name="Watson M."/>
            <person name="Adriaenssens E.M."/>
            <person name="Foster-Nyarko E."/>
            <person name="Jarju S."/>
            <person name="Secka A."/>
            <person name="Antonio M."/>
            <person name="Oren A."/>
            <person name="Chaudhuri R.R."/>
            <person name="La Ragione R."/>
            <person name="Hildebrand F."/>
            <person name="Pallen M.J."/>
        </authorList>
    </citation>
    <scope>NUCLEOTIDE SEQUENCE</scope>
    <source>
        <strain evidence="3">USASDec5-558</strain>
    </source>
</reference>
<feature type="domain" description="Lysozyme inhibitor LprI-like N-terminal" evidence="2">
    <location>
        <begin position="49"/>
        <end position="146"/>
    </location>
</feature>
<sequence length="154" mass="17210">MFVKLNHVSRLLLAVAGGLSLLAVAPAYAEEEYEEVAPGYDQCIADSGYNDRAMADCTYQAVEYWDSQLNANYNELRQYCNELGEYEGPEVKSECLLVIKSTQLVWIKYRDAMEGLVPYLSPNRGGTAESLDVSSAMLQIVQDQANLLKLQEIE</sequence>
<protein>
    <submittedName>
        <fullName evidence="3">DUF1311 domain-containing protein</fullName>
    </submittedName>
</protein>
<accession>A0A9D1WC21</accession>
<organism evidence="3 4">
    <name type="scientific">Candidatus Anaerobiospirillum pullistercoris</name>
    <dbReference type="NCBI Taxonomy" id="2838452"/>
    <lineage>
        <taxon>Bacteria</taxon>
        <taxon>Pseudomonadati</taxon>
        <taxon>Pseudomonadota</taxon>
        <taxon>Gammaproteobacteria</taxon>
        <taxon>Aeromonadales</taxon>
        <taxon>Succinivibrionaceae</taxon>
        <taxon>Anaerobiospirillum</taxon>
    </lineage>
</organism>
<dbReference type="Proteomes" id="UP000886829">
    <property type="component" value="Unassembled WGS sequence"/>
</dbReference>
<evidence type="ECO:0000259" key="2">
    <source>
        <dbReference type="Pfam" id="PF07007"/>
    </source>
</evidence>
<comment type="caution">
    <text evidence="3">The sequence shown here is derived from an EMBL/GenBank/DDBJ whole genome shotgun (WGS) entry which is preliminary data.</text>
</comment>